<comment type="caution">
    <text evidence="1">The sequence shown here is derived from an EMBL/GenBank/DDBJ whole genome shotgun (WGS) entry which is preliminary data.</text>
</comment>
<proteinExistence type="predicted"/>
<dbReference type="EMBL" id="MFJC01000014">
    <property type="protein sequence ID" value="OGG09788.1"/>
    <property type="molecule type" value="Genomic_DNA"/>
</dbReference>
<accession>A0A1F5ZBA0</accession>
<evidence type="ECO:0008006" key="3">
    <source>
        <dbReference type="Google" id="ProtNLM"/>
    </source>
</evidence>
<evidence type="ECO:0000313" key="1">
    <source>
        <dbReference type="EMBL" id="OGG09788.1"/>
    </source>
</evidence>
<gene>
    <name evidence="1" type="ORF">A2154_01675</name>
</gene>
<sequence length="61" mass="6688">MLYDILKTIGYAAPKMARSIAKMGGQVIAGPEGFYVMGKEGPLKTREIERAQSWGKLLTQS</sequence>
<reference evidence="1 2" key="1">
    <citation type="journal article" date="2016" name="Nat. Commun.">
        <title>Thousands of microbial genomes shed light on interconnected biogeochemical processes in an aquifer system.</title>
        <authorList>
            <person name="Anantharaman K."/>
            <person name="Brown C.T."/>
            <person name="Hug L.A."/>
            <person name="Sharon I."/>
            <person name="Castelle C.J."/>
            <person name="Probst A.J."/>
            <person name="Thomas B.C."/>
            <person name="Singh A."/>
            <person name="Wilkins M.J."/>
            <person name="Karaoz U."/>
            <person name="Brodie E.L."/>
            <person name="Williams K.H."/>
            <person name="Hubbard S.S."/>
            <person name="Banfield J.F."/>
        </authorList>
    </citation>
    <scope>NUCLEOTIDE SEQUENCE [LARGE SCALE GENOMIC DNA]</scope>
</reference>
<protein>
    <recommendedName>
        <fullName evidence="3">Flavodoxin-like domain-containing protein</fullName>
    </recommendedName>
</protein>
<name>A0A1F5ZBA0_9BACT</name>
<organism evidence="1 2">
    <name type="scientific">Candidatus Gottesmanbacteria bacterium RBG_16_43_7</name>
    <dbReference type="NCBI Taxonomy" id="1798373"/>
    <lineage>
        <taxon>Bacteria</taxon>
        <taxon>Candidatus Gottesmaniibacteriota</taxon>
    </lineage>
</organism>
<dbReference type="AlphaFoldDB" id="A0A1F5ZBA0"/>
<dbReference type="Proteomes" id="UP000176854">
    <property type="component" value="Unassembled WGS sequence"/>
</dbReference>
<evidence type="ECO:0000313" key="2">
    <source>
        <dbReference type="Proteomes" id="UP000176854"/>
    </source>
</evidence>